<dbReference type="InterPro" id="IPR017941">
    <property type="entry name" value="Rieske_2Fe-2S"/>
</dbReference>
<keyword evidence="4" id="KW-0408">Iron</keyword>
<dbReference type="GO" id="GO:0046872">
    <property type="term" value="F:metal ion binding"/>
    <property type="evidence" value="ECO:0007669"/>
    <property type="project" value="UniProtKB-KW"/>
</dbReference>
<dbReference type="InterPro" id="IPR050584">
    <property type="entry name" value="Cholesterol_7-desaturase"/>
</dbReference>
<evidence type="ECO:0000256" key="5">
    <source>
        <dbReference type="ARBA" id="ARBA00023014"/>
    </source>
</evidence>
<name>A0A7Y8C1X0_9PSED</name>
<reference evidence="7 8" key="1">
    <citation type="submission" date="2020-04" db="EMBL/GenBank/DDBJ databases">
        <title>Molecular characterization of pseudomonads from Agaricus bisporus reveal novel blotch 2 pathogens in Western Europe.</title>
        <authorList>
            <person name="Taparia T."/>
            <person name="Krijger M."/>
            <person name="Haynes E."/>
            <person name="Elpinstone J.G."/>
            <person name="Noble R."/>
            <person name="Van Der Wolf J."/>
        </authorList>
    </citation>
    <scope>NUCLEOTIDE SEQUENCE [LARGE SCALE GENOMIC DNA]</scope>
    <source>
        <strain evidence="7 8">H7001</strain>
    </source>
</reference>
<keyword evidence="2" id="KW-0479">Metal-binding</keyword>
<dbReference type="RefSeq" id="WP_177100894.1">
    <property type="nucleotide sequence ID" value="NZ_JACAQB010000004.1"/>
</dbReference>
<dbReference type="PANTHER" id="PTHR21266">
    <property type="entry name" value="IRON-SULFUR DOMAIN CONTAINING PROTEIN"/>
    <property type="match status" value="1"/>
</dbReference>
<dbReference type="Pfam" id="PF00355">
    <property type="entry name" value="Rieske"/>
    <property type="match status" value="1"/>
</dbReference>
<evidence type="ECO:0000256" key="4">
    <source>
        <dbReference type="ARBA" id="ARBA00023004"/>
    </source>
</evidence>
<keyword evidence="3" id="KW-0560">Oxidoreductase</keyword>
<dbReference type="Gene3D" id="2.102.10.10">
    <property type="entry name" value="Rieske [2Fe-2S] iron-sulphur domain"/>
    <property type="match status" value="1"/>
</dbReference>
<evidence type="ECO:0000313" key="8">
    <source>
        <dbReference type="Proteomes" id="UP000539985"/>
    </source>
</evidence>
<keyword evidence="1" id="KW-0001">2Fe-2S</keyword>
<feature type="domain" description="Rieske" evidence="6">
    <location>
        <begin position="8"/>
        <end position="110"/>
    </location>
</feature>
<dbReference type="SUPFAM" id="SSF50022">
    <property type="entry name" value="ISP domain"/>
    <property type="match status" value="1"/>
</dbReference>
<dbReference type="SUPFAM" id="SSF55961">
    <property type="entry name" value="Bet v1-like"/>
    <property type="match status" value="1"/>
</dbReference>
<protein>
    <submittedName>
        <fullName evidence="7">Aromatic ring-hydroxylating dioxygenase subunit alpha</fullName>
    </submittedName>
</protein>
<dbReference type="PROSITE" id="PS51296">
    <property type="entry name" value="RIESKE"/>
    <property type="match status" value="1"/>
</dbReference>
<dbReference type="InterPro" id="IPR044043">
    <property type="entry name" value="VanA_C_cat"/>
</dbReference>
<evidence type="ECO:0000259" key="6">
    <source>
        <dbReference type="PROSITE" id="PS51296"/>
    </source>
</evidence>
<sequence length="344" mass="38225">MNYLRNIWYAAAWSEEVNRTPLARDLLEKPVLMFREVDGTPVAIGNRCSHRFAPLSQGPLVGNAIQCPYHGLRYDGTGTCVHNPHGNGEIPNAARVPSYIIEERHGLIWLWAGDPEKSDSTLIPDLSHLENPMLGTVRGYMDMKAHYQLGVDNLIDLSHTQFVHGDILGSDNYHSSSVEVIQHGETVLVKLSIPNSDVPPIYQRHISNPKEKVDYWLDAVWSPPAMVINDVGVSAPGAPRDSGIRSKGLHLLTPASERSAHYFFAHSRNTKINDPDFDEQIREWHRVGFGQQDKPIIEASAAMMGNEVDPMKLGAVLLPTDGGALRSRRILAKLIDTERNGVVE</sequence>
<dbReference type="CDD" id="cd08878">
    <property type="entry name" value="RHO_alpha_C_DMO-like"/>
    <property type="match status" value="1"/>
</dbReference>
<dbReference type="EMBL" id="JACAQB010000004">
    <property type="protein sequence ID" value="NWB95687.1"/>
    <property type="molecule type" value="Genomic_DNA"/>
</dbReference>
<gene>
    <name evidence="7" type="ORF">HX882_07275</name>
</gene>
<dbReference type="PANTHER" id="PTHR21266:SF60">
    <property type="entry name" value="3-KETOSTEROID-9-ALPHA-MONOOXYGENASE, OXYGENASE COMPONENT"/>
    <property type="match status" value="1"/>
</dbReference>
<accession>A0A7Y8C1X0</accession>
<dbReference type="Proteomes" id="UP000539985">
    <property type="component" value="Unassembled WGS sequence"/>
</dbReference>
<evidence type="ECO:0000256" key="1">
    <source>
        <dbReference type="ARBA" id="ARBA00022714"/>
    </source>
</evidence>
<evidence type="ECO:0000313" key="7">
    <source>
        <dbReference type="EMBL" id="NWB95687.1"/>
    </source>
</evidence>
<evidence type="ECO:0000256" key="3">
    <source>
        <dbReference type="ARBA" id="ARBA00023002"/>
    </source>
</evidence>
<dbReference type="Pfam" id="PF19112">
    <property type="entry name" value="VanA_C"/>
    <property type="match status" value="1"/>
</dbReference>
<keyword evidence="7" id="KW-0223">Dioxygenase</keyword>
<dbReference type="InterPro" id="IPR036922">
    <property type="entry name" value="Rieske_2Fe-2S_sf"/>
</dbReference>
<organism evidence="7 8">
    <name type="scientific">Pseudomonas gingeri</name>
    <dbReference type="NCBI Taxonomy" id="117681"/>
    <lineage>
        <taxon>Bacteria</taxon>
        <taxon>Pseudomonadati</taxon>
        <taxon>Pseudomonadota</taxon>
        <taxon>Gammaproteobacteria</taxon>
        <taxon>Pseudomonadales</taxon>
        <taxon>Pseudomonadaceae</taxon>
        <taxon>Pseudomonas</taxon>
    </lineage>
</organism>
<dbReference type="Gene3D" id="3.90.380.10">
    <property type="entry name" value="Naphthalene 1,2-dioxygenase Alpha Subunit, Chain A, domain 1"/>
    <property type="match status" value="1"/>
</dbReference>
<proteinExistence type="predicted"/>
<evidence type="ECO:0000256" key="2">
    <source>
        <dbReference type="ARBA" id="ARBA00022723"/>
    </source>
</evidence>
<keyword evidence="5" id="KW-0411">Iron-sulfur</keyword>
<dbReference type="GO" id="GO:0051537">
    <property type="term" value="F:2 iron, 2 sulfur cluster binding"/>
    <property type="evidence" value="ECO:0007669"/>
    <property type="project" value="UniProtKB-KW"/>
</dbReference>
<dbReference type="AlphaFoldDB" id="A0A7Y8C1X0"/>
<dbReference type="GO" id="GO:0051213">
    <property type="term" value="F:dioxygenase activity"/>
    <property type="evidence" value="ECO:0007669"/>
    <property type="project" value="UniProtKB-KW"/>
</dbReference>
<comment type="caution">
    <text evidence="7">The sequence shown here is derived from an EMBL/GenBank/DDBJ whole genome shotgun (WGS) entry which is preliminary data.</text>
</comment>